<dbReference type="Gene3D" id="3.40.630.30">
    <property type="match status" value="1"/>
</dbReference>
<evidence type="ECO:0000313" key="4">
    <source>
        <dbReference type="EMBL" id="HHI89083.1"/>
    </source>
</evidence>
<sequence length="286" mass="32009">MPDRPKNWLCRRKRQKEINMLVVRPVQCEDTGEIIRLARLAGPGFTSLAVSDEELHARVKKSVESFAKPVEQPGNEAYMLVLEDNEVGGIVGMSALKAQVGMDKPFFSFKLMNIVQSSHAANRRFDMEVMMLVNEYTGTSEVGTLFVEPKMRGTGAGRLISQARYMVIATAPERFAETIISELRGRVDESGYSPFWESLGRKFFKMDFAEADKITAGSDNQFITDLMPKYPIYTALLSEEAQAVIGRAHPHGVGARRLLEAEGFRYDKFVDIFDAGPTMAAPRDQI</sequence>
<feature type="non-terminal residue" evidence="4">
    <location>
        <position position="286"/>
    </location>
</feature>
<dbReference type="Proteomes" id="UP000885806">
    <property type="component" value="Unassembled WGS sequence"/>
</dbReference>
<dbReference type="InterPro" id="IPR016181">
    <property type="entry name" value="Acyl_CoA_acyltransferase"/>
</dbReference>
<keyword evidence="2" id="KW-0808">Transferase</keyword>
<dbReference type="EMBL" id="DROP01000262">
    <property type="protein sequence ID" value="HHI89083.1"/>
    <property type="molecule type" value="Genomic_DNA"/>
</dbReference>
<dbReference type="PANTHER" id="PTHR30420">
    <property type="entry name" value="N-SUCCINYLARGININE DIHYDROLASE"/>
    <property type="match status" value="1"/>
</dbReference>
<evidence type="ECO:0000256" key="2">
    <source>
        <dbReference type="ARBA" id="ARBA00022679"/>
    </source>
</evidence>
<dbReference type="InterPro" id="IPR007041">
    <property type="entry name" value="Arg_succinylTrfase_AstA/AruG"/>
</dbReference>
<reference evidence="4" key="1">
    <citation type="journal article" date="2020" name="mSystems">
        <title>Genome- and Community-Level Interaction Insights into Carbon Utilization and Element Cycling Functions of Hydrothermarchaeota in Hydrothermal Sediment.</title>
        <authorList>
            <person name="Zhou Z."/>
            <person name="Liu Y."/>
            <person name="Xu W."/>
            <person name="Pan J."/>
            <person name="Luo Z.H."/>
            <person name="Li M."/>
        </authorList>
    </citation>
    <scope>NUCLEOTIDE SEQUENCE [LARGE SCALE GENOMIC DNA]</scope>
    <source>
        <strain evidence="4">HyVt-538</strain>
    </source>
</reference>
<dbReference type="GO" id="GO:0008791">
    <property type="term" value="F:arginine N-succinyltransferase activity"/>
    <property type="evidence" value="ECO:0007669"/>
    <property type="project" value="InterPro"/>
</dbReference>
<accession>A0A7V5U1D5</accession>
<dbReference type="Pfam" id="PF04958">
    <property type="entry name" value="AstA"/>
    <property type="match status" value="1"/>
</dbReference>
<organism evidence="4">
    <name type="scientific">Hellea balneolensis</name>
    <dbReference type="NCBI Taxonomy" id="287478"/>
    <lineage>
        <taxon>Bacteria</taxon>
        <taxon>Pseudomonadati</taxon>
        <taxon>Pseudomonadota</taxon>
        <taxon>Alphaproteobacteria</taxon>
        <taxon>Maricaulales</taxon>
        <taxon>Robiginitomaculaceae</taxon>
        <taxon>Hellea</taxon>
    </lineage>
</organism>
<gene>
    <name evidence="4" type="ORF">ENK01_03935</name>
</gene>
<comment type="caution">
    <text evidence="4">The sequence shown here is derived from an EMBL/GenBank/DDBJ whole genome shotgun (WGS) entry which is preliminary data.</text>
</comment>
<dbReference type="SUPFAM" id="SSF55729">
    <property type="entry name" value="Acyl-CoA N-acyltransferases (Nat)"/>
    <property type="match status" value="1"/>
</dbReference>
<evidence type="ECO:0000256" key="3">
    <source>
        <dbReference type="ARBA" id="ARBA00023315"/>
    </source>
</evidence>
<keyword evidence="3" id="KW-0012">Acyltransferase</keyword>
<dbReference type="PANTHER" id="PTHR30420:SF1">
    <property type="entry name" value="ARGININE N-SUCCINYLTRANSFERASE"/>
    <property type="match status" value="1"/>
</dbReference>
<evidence type="ECO:0000256" key="1">
    <source>
        <dbReference type="ARBA" id="ARBA00022503"/>
    </source>
</evidence>
<dbReference type="NCBIfam" id="TIGR03243">
    <property type="entry name" value="arg_catab_AOST"/>
    <property type="match status" value="1"/>
</dbReference>
<proteinExistence type="predicted"/>
<protein>
    <submittedName>
        <fullName evidence="4">Arginine N-succinyltransferase</fullName>
    </submittedName>
</protein>
<keyword evidence="1" id="KW-0056">Arginine metabolism</keyword>
<dbReference type="AlphaFoldDB" id="A0A7V5U1D5"/>
<name>A0A7V5U1D5_9PROT</name>
<dbReference type="GO" id="GO:0006527">
    <property type="term" value="P:L-arginine catabolic process"/>
    <property type="evidence" value="ECO:0007669"/>
    <property type="project" value="InterPro"/>
</dbReference>